<keyword evidence="1" id="KW-1133">Transmembrane helix</keyword>
<keyword evidence="1" id="KW-0812">Transmembrane</keyword>
<dbReference type="InterPro" id="IPR008983">
    <property type="entry name" value="Tumour_necrosis_fac-like_dom"/>
</dbReference>
<dbReference type="RefSeq" id="XP_028257317.1">
    <property type="nucleotide sequence ID" value="XM_028401516.1"/>
</dbReference>
<proteinExistence type="predicted"/>
<organism evidence="2 3">
    <name type="scientific">Parambassis ranga</name>
    <name type="common">Indian glassy fish</name>
    <dbReference type="NCBI Taxonomy" id="210632"/>
    <lineage>
        <taxon>Eukaryota</taxon>
        <taxon>Metazoa</taxon>
        <taxon>Chordata</taxon>
        <taxon>Craniata</taxon>
        <taxon>Vertebrata</taxon>
        <taxon>Euteleostomi</taxon>
        <taxon>Actinopterygii</taxon>
        <taxon>Neopterygii</taxon>
        <taxon>Teleostei</taxon>
        <taxon>Neoteleostei</taxon>
        <taxon>Acanthomorphata</taxon>
        <taxon>Ovalentaria</taxon>
        <taxon>Ambassidae</taxon>
        <taxon>Parambassis</taxon>
    </lineage>
</organism>
<evidence type="ECO:0000256" key="1">
    <source>
        <dbReference type="SAM" id="Phobius"/>
    </source>
</evidence>
<evidence type="ECO:0000313" key="2">
    <source>
        <dbReference type="Proteomes" id="UP000515145"/>
    </source>
</evidence>
<protein>
    <submittedName>
        <fullName evidence="3">Uncharacterized protein LOC114433146</fullName>
    </submittedName>
</protein>
<dbReference type="OrthoDB" id="9899228at2759"/>
<keyword evidence="1" id="KW-0472">Membrane</keyword>
<gene>
    <name evidence="3" type="primary">LOC114433146</name>
</gene>
<feature type="transmembrane region" description="Helical" evidence="1">
    <location>
        <begin position="28"/>
        <end position="52"/>
    </location>
</feature>
<reference evidence="3" key="1">
    <citation type="submission" date="2025-08" db="UniProtKB">
        <authorList>
            <consortium name="RefSeq"/>
        </authorList>
    </citation>
    <scope>IDENTIFICATION</scope>
</reference>
<dbReference type="Proteomes" id="UP000515145">
    <property type="component" value="Chromosome 1"/>
</dbReference>
<dbReference type="AlphaFoldDB" id="A0A6P7I3C8"/>
<name>A0A6P7I3C8_9TELE</name>
<accession>A0A6P7I3C8</accession>
<keyword evidence="2" id="KW-1185">Reference proteome</keyword>
<sequence length="223" mass="24303">MGQPNTQVVDVESLRESGRRRGSCLDSFLVTSIVVLFAAVTAVAVGGVMLAMELRSELRSQLEPLRSITVGRTSEFTGDIGDTPPVYKMQNFAHLEDNSRELNNSTMKWFVVHYGHGTSVGSNFIYNSDDGSLMAKKTGSYFLYLDLKLECVHSCGAGILTVAVGNKLKCEVALQAGSVSESRRCWSVSGINTDDKLMGQMSVSGTNLNNWKLDSQIGMFLID</sequence>
<dbReference type="Gene3D" id="2.60.120.40">
    <property type="match status" value="1"/>
</dbReference>
<dbReference type="InParanoid" id="A0A6P7I3C8"/>
<dbReference type="GeneID" id="114433146"/>
<evidence type="ECO:0000313" key="3">
    <source>
        <dbReference type="RefSeq" id="XP_028257317.1"/>
    </source>
</evidence>
<dbReference type="SUPFAM" id="SSF49842">
    <property type="entry name" value="TNF-like"/>
    <property type="match status" value="1"/>
</dbReference>